<feature type="non-terminal residue" evidence="1">
    <location>
        <position position="36"/>
    </location>
</feature>
<gene>
    <name evidence="1" type="ORF">TSPGSL018_13964</name>
</gene>
<accession>A0A061R727</accession>
<name>A0A061R727_9CHLO</name>
<protein>
    <submittedName>
        <fullName evidence="1">Uncharacterized protein</fullName>
    </submittedName>
</protein>
<evidence type="ECO:0000313" key="1">
    <source>
        <dbReference type="EMBL" id="JAC66326.1"/>
    </source>
</evidence>
<sequence length="36" mass="4152">MAELQARGIADQEWTIKQRALDDFASKTCFCIFLCK</sequence>
<dbReference type="EMBL" id="GBEZ01020338">
    <property type="protein sequence ID" value="JAC66326.1"/>
    <property type="molecule type" value="Transcribed_RNA"/>
</dbReference>
<organism evidence="1">
    <name type="scientific">Tetraselmis sp. GSL018</name>
    <dbReference type="NCBI Taxonomy" id="582737"/>
    <lineage>
        <taxon>Eukaryota</taxon>
        <taxon>Viridiplantae</taxon>
        <taxon>Chlorophyta</taxon>
        <taxon>core chlorophytes</taxon>
        <taxon>Chlorodendrophyceae</taxon>
        <taxon>Chlorodendrales</taxon>
        <taxon>Chlorodendraceae</taxon>
        <taxon>Tetraselmis</taxon>
    </lineage>
</organism>
<proteinExistence type="predicted"/>
<reference evidence="1" key="1">
    <citation type="submission" date="2014-05" db="EMBL/GenBank/DDBJ databases">
        <title>The transcriptome of the halophilic microalga Tetraselmis sp. GSL018 isolated from the Great Salt Lake, Utah.</title>
        <authorList>
            <person name="Jinkerson R.E."/>
            <person name="D'Adamo S."/>
            <person name="Posewitz M.C."/>
        </authorList>
    </citation>
    <scope>NUCLEOTIDE SEQUENCE</scope>
    <source>
        <strain evidence="1">GSL018</strain>
    </source>
</reference>
<dbReference type="AlphaFoldDB" id="A0A061R727"/>